<name>A0A8J2PMH7_9HEXA</name>
<gene>
    <name evidence="1" type="ORF">AFUS01_LOCUS29431</name>
</gene>
<organism evidence="1 2">
    <name type="scientific">Allacma fusca</name>
    <dbReference type="NCBI Taxonomy" id="39272"/>
    <lineage>
        <taxon>Eukaryota</taxon>
        <taxon>Metazoa</taxon>
        <taxon>Ecdysozoa</taxon>
        <taxon>Arthropoda</taxon>
        <taxon>Hexapoda</taxon>
        <taxon>Collembola</taxon>
        <taxon>Symphypleona</taxon>
        <taxon>Sminthuridae</taxon>
        <taxon>Allacma</taxon>
    </lineage>
</organism>
<dbReference type="Proteomes" id="UP000708208">
    <property type="component" value="Unassembled WGS sequence"/>
</dbReference>
<dbReference type="AlphaFoldDB" id="A0A8J2PMH7"/>
<keyword evidence="2" id="KW-1185">Reference proteome</keyword>
<sequence>LSNQLMEQKCGLNPNERFRFPVNGKYLPLPEIVTDIEESVPPPRYPYGDVSRLSKYSYLLPRAMKSLVQLEWDIYPRIKHLYQKYRNQTKGTFREEFDRQNKDIKMYLEDFEKFATNVLGSLDHISSTDIKMVEKVALNLLASYRLVTRFMDYIQMWVQKKSWRENQLMI</sequence>
<evidence type="ECO:0000313" key="2">
    <source>
        <dbReference type="Proteomes" id="UP000708208"/>
    </source>
</evidence>
<evidence type="ECO:0000313" key="1">
    <source>
        <dbReference type="EMBL" id="CAG7818954.1"/>
    </source>
</evidence>
<feature type="non-terminal residue" evidence="1">
    <location>
        <position position="170"/>
    </location>
</feature>
<comment type="caution">
    <text evidence="1">The sequence shown here is derived from an EMBL/GenBank/DDBJ whole genome shotgun (WGS) entry which is preliminary data.</text>
</comment>
<accession>A0A8J2PMH7</accession>
<feature type="non-terminal residue" evidence="1">
    <location>
        <position position="1"/>
    </location>
</feature>
<proteinExistence type="predicted"/>
<protein>
    <submittedName>
        <fullName evidence="1">Uncharacterized protein</fullName>
    </submittedName>
</protein>
<reference evidence="1" key="1">
    <citation type="submission" date="2021-06" db="EMBL/GenBank/DDBJ databases">
        <authorList>
            <person name="Hodson N. C."/>
            <person name="Mongue J. A."/>
            <person name="Jaron S. K."/>
        </authorList>
    </citation>
    <scope>NUCLEOTIDE SEQUENCE</scope>
</reference>
<dbReference type="EMBL" id="CAJVCH010434996">
    <property type="protein sequence ID" value="CAG7818954.1"/>
    <property type="molecule type" value="Genomic_DNA"/>
</dbReference>